<comment type="caution">
    <text evidence="1">The sequence shown here is derived from an EMBL/GenBank/DDBJ whole genome shotgun (WGS) entry which is preliminary data.</text>
</comment>
<name>A0AAN8ZBB5_9MAGN</name>
<reference evidence="1 2" key="1">
    <citation type="submission" date="2023-12" db="EMBL/GenBank/DDBJ databases">
        <title>A high-quality genome assembly for Dillenia turbinata (Dilleniales).</title>
        <authorList>
            <person name="Chanderbali A."/>
        </authorList>
    </citation>
    <scope>NUCLEOTIDE SEQUENCE [LARGE SCALE GENOMIC DNA]</scope>
    <source>
        <strain evidence="1">LSX21</strain>
        <tissue evidence="1">Leaf</tissue>
    </source>
</reference>
<dbReference type="EMBL" id="JBAMMX010000010">
    <property type="protein sequence ID" value="KAK6931891.1"/>
    <property type="molecule type" value="Genomic_DNA"/>
</dbReference>
<protein>
    <submittedName>
        <fullName evidence="1">Uncharacterized protein</fullName>
    </submittedName>
</protein>
<sequence>MLHRQGILPTTTLAPLARSRQTAKAYMLYNKAFKAYAWLEPGRSNSPLPIWLLCLGHDAVTQNATQELCGTITYMISPLLSPKISYSSLNGNATKSLNGSQRAPWPSSWVTGPNNDNCF</sequence>
<organism evidence="1 2">
    <name type="scientific">Dillenia turbinata</name>
    <dbReference type="NCBI Taxonomy" id="194707"/>
    <lineage>
        <taxon>Eukaryota</taxon>
        <taxon>Viridiplantae</taxon>
        <taxon>Streptophyta</taxon>
        <taxon>Embryophyta</taxon>
        <taxon>Tracheophyta</taxon>
        <taxon>Spermatophyta</taxon>
        <taxon>Magnoliopsida</taxon>
        <taxon>eudicotyledons</taxon>
        <taxon>Gunneridae</taxon>
        <taxon>Pentapetalae</taxon>
        <taxon>Dilleniales</taxon>
        <taxon>Dilleniaceae</taxon>
        <taxon>Dillenia</taxon>
    </lineage>
</organism>
<dbReference type="Proteomes" id="UP001370490">
    <property type="component" value="Unassembled WGS sequence"/>
</dbReference>
<proteinExistence type="predicted"/>
<accession>A0AAN8ZBB5</accession>
<keyword evidence="2" id="KW-1185">Reference proteome</keyword>
<evidence type="ECO:0000313" key="2">
    <source>
        <dbReference type="Proteomes" id="UP001370490"/>
    </source>
</evidence>
<evidence type="ECO:0000313" key="1">
    <source>
        <dbReference type="EMBL" id="KAK6931891.1"/>
    </source>
</evidence>
<gene>
    <name evidence="1" type="ORF">RJ641_001515</name>
</gene>
<dbReference type="AlphaFoldDB" id="A0AAN8ZBB5"/>